<dbReference type="EMBL" id="PXOF01000152">
    <property type="protein sequence ID" value="RGP62136.1"/>
    <property type="molecule type" value="Genomic_DNA"/>
</dbReference>
<name>A0A395RPR5_FUSSP</name>
<organism evidence="3 4">
    <name type="scientific">Fusarium sporotrichioides</name>
    <dbReference type="NCBI Taxonomy" id="5514"/>
    <lineage>
        <taxon>Eukaryota</taxon>
        <taxon>Fungi</taxon>
        <taxon>Dikarya</taxon>
        <taxon>Ascomycota</taxon>
        <taxon>Pezizomycotina</taxon>
        <taxon>Sordariomycetes</taxon>
        <taxon>Hypocreomycetidae</taxon>
        <taxon>Hypocreales</taxon>
        <taxon>Nectriaceae</taxon>
        <taxon>Fusarium</taxon>
    </lineage>
</organism>
<reference evidence="3 4" key="1">
    <citation type="journal article" date="2018" name="PLoS Pathog.">
        <title>Evolution of structural diversity of trichothecenes, a family of toxins produced by plant pathogenic and entomopathogenic fungi.</title>
        <authorList>
            <person name="Proctor R.H."/>
            <person name="McCormick S.P."/>
            <person name="Kim H.S."/>
            <person name="Cardoza R.E."/>
            <person name="Stanley A.M."/>
            <person name="Lindo L."/>
            <person name="Kelly A."/>
            <person name="Brown D.W."/>
            <person name="Lee T."/>
            <person name="Vaughan M.M."/>
            <person name="Alexander N.J."/>
            <person name="Busman M."/>
            <person name="Gutierrez S."/>
        </authorList>
    </citation>
    <scope>NUCLEOTIDE SEQUENCE [LARGE SCALE GENOMIC DNA]</scope>
    <source>
        <strain evidence="3 4">NRRL 3299</strain>
    </source>
</reference>
<dbReference type="AlphaFoldDB" id="A0A395RPR5"/>
<protein>
    <submittedName>
        <fullName evidence="3">Uncharacterized protein</fullName>
    </submittedName>
</protein>
<accession>A0A395RPR5</accession>
<comment type="caution">
    <text evidence="3">The sequence shown here is derived from an EMBL/GenBank/DDBJ whole genome shotgun (WGS) entry which is preliminary data.</text>
</comment>
<feature type="compositionally biased region" description="Polar residues" evidence="2">
    <location>
        <begin position="106"/>
        <end position="122"/>
    </location>
</feature>
<gene>
    <name evidence="3" type="ORF">FSPOR_9445</name>
</gene>
<evidence type="ECO:0000256" key="1">
    <source>
        <dbReference type="SAM" id="Coils"/>
    </source>
</evidence>
<keyword evidence="4" id="KW-1185">Reference proteome</keyword>
<keyword evidence="1" id="KW-0175">Coiled coil</keyword>
<evidence type="ECO:0000313" key="3">
    <source>
        <dbReference type="EMBL" id="RGP62136.1"/>
    </source>
</evidence>
<feature type="compositionally biased region" description="Polar residues" evidence="2">
    <location>
        <begin position="53"/>
        <end position="76"/>
    </location>
</feature>
<evidence type="ECO:0000313" key="4">
    <source>
        <dbReference type="Proteomes" id="UP000266152"/>
    </source>
</evidence>
<feature type="region of interest" description="Disordered" evidence="2">
    <location>
        <begin position="1"/>
        <end position="126"/>
    </location>
</feature>
<dbReference type="Proteomes" id="UP000266152">
    <property type="component" value="Unassembled WGS sequence"/>
</dbReference>
<sequence>MKFPSSPERRERPSRAAAPTKNMKEPDSDDDDQPIRPQSSSSARVIRADKDNSSVGFSPDSITVISAQSSASSMATLNRPISPKRNSPETESESPTKKSRKIVIKTNKSTQAVTPAPSQAGITPQPAPSTIPEIEAMHKFLTQLESRMNRNAADRDEEKKNNALLKQALQDAQTAKAGEKDLTHPTDDQDLLNENEKLKRRISEQNHYIATLRQDRIAPSSFKLMDSDVELEWKGIAFEIRNFVSQVLTKRPYRDSAPRGANQKDVEAFKKYQKKDIHTAPYHFQHYIWLRLVEDIFQAGKDTWGGPAGNAFHRYCLNISEIDFEGMTQLSTFKSSQAEVMSKSFDEHNREQVRSIAQEMALTLEIFMDPEEKKARTGPQKRLMDIVRKAVRLNDKFLRSRAFYLISWLQDEPDWDHIDIRRFSGKEGGIEKVDVEISPRLRKIGNADGRHFDQALEICEPMVTVVLV</sequence>
<dbReference type="STRING" id="5514.A0A395RPR5"/>
<feature type="coiled-coil region" evidence="1">
    <location>
        <begin position="141"/>
        <end position="215"/>
    </location>
</feature>
<evidence type="ECO:0000256" key="2">
    <source>
        <dbReference type="SAM" id="MobiDB-lite"/>
    </source>
</evidence>
<proteinExistence type="predicted"/>